<evidence type="ECO:0000256" key="1">
    <source>
        <dbReference type="SAM" id="SignalP"/>
    </source>
</evidence>
<feature type="signal peptide" evidence="1">
    <location>
        <begin position="1"/>
        <end position="18"/>
    </location>
</feature>
<evidence type="ECO:0000313" key="2">
    <source>
        <dbReference type="EMBL" id="KAG6444390.1"/>
    </source>
</evidence>
<proteinExistence type="predicted"/>
<organism evidence="2 3">
    <name type="scientific">Manduca sexta</name>
    <name type="common">Tobacco hawkmoth</name>
    <name type="synonym">Tobacco hornworm</name>
    <dbReference type="NCBI Taxonomy" id="7130"/>
    <lineage>
        <taxon>Eukaryota</taxon>
        <taxon>Metazoa</taxon>
        <taxon>Ecdysozoa</taxon>
        <taxon>Arthropoda</taxon>
        <taxon>Hexapoda</taxon>
        <taxon>Insecta</taxon>
        <taxon>Pterygota</taxon>
        <taxon>Neoptera</taxon>
        <taxon>Endopterygota</taxon>
        <taxon>Lepidoptera</taxon>
        <taxon>Glossata</taxon>
        <taxon>Ditrysia</taxon>
        <taxon>Bombycoidea</taxon>
        <taxon>Sphingidae</taxon>
        <taxon>Sphinginae</taxon>
        <taxon>Sphingini</taxon>
        <taxon>Manduca</taxon>
    </lineage>
</organism>
<sequence length="526" mass="57777">MLKILLLFSFIIIQSVRTQHQNGCSYYKLSNAALSQLLANTYLNSPPAPNFQSIPSYIGLSLQNGQLSSKLNGLNVNNINAGNDFLFPINLAPNRHEAGNNALKTNNLPLQINNPTLNELLSHAISITTSNVPTIKSSINNKLLNNGVQYNVGIQIDKKDLLNKIMNNKCVFKDNMQVSKILGDTAAVLNTMDVDTKDYSNIKMSNQPINIENQYANGHKQSDNFLLALRGMQENNGLHNIENRALLPEAPIRNMASNSGLPTDKIQLITNNVPFQNQMHLQNGMGLQMANSAMEQAIPVTNTIQVANQVSNNYPNINAMTNSISDSLINNAFLNNMPQTVNNPYDNLLSPNTMPLNNIQFDSNTNTGNAYQPNLNIQNILLNDLISNNQTPLNMMNNAMQMSNVELNLGNSCMQYKDIANLNGFLSNIVNTNAGEYNAQIPLNTMQTTQMSDMPIIGNLNIDQSLYNLPASIDFEESLGNIQLGTPNKLTDFSILNLGQFGCLPIINGLPVAGITETVTVMNPNI</sequence>
<dbReference type="Proteomes" id="UP000791440">
    <property type="component" value="Unassembled WGS sequence"/>
</dbReference>
<name>A0A921YSE7_MANSE</name>
<gene>
    <name evidence="2" type="ORF">O3G_MSEX003284</name>
</gene>
<dbReference type="AlphaFoldDB" id="A0A921YSE7"/>
<feature type="chain" id="PRO_5036931867" evidence="1">
    <location>
        <begin position="19"/>
        <end position="526"/>
    </location>
</feature>
<keyword evidence="1" id="KW-0732">Signal</keyword>
<accession>A0A921YSE7</accession>
<evidence type="ECO:0000313" key="3">
    <source>
        <dbReference type="Proteomes" id="UP000791440"/>
    </source>
</evidence>
<keyword evidence="3" id="KW-1185">Reference proteome</keyword>
<dbReference type="EMBL" id="JH668310">
    <property type="protein sequence ID" value="KAG6444390.1"/>
    <property type="molecule type" value="Genomic_DNA"/>
</dbReference>
<comment type="caution">
    <text evidence="2">The sequence shown here is derived from an EMBL/GenBank/DDBJ whole genome shotgun (WGS) entry which is preliminary data.</text>
</comment>
<reference evidence="2" key="2">
    <citation type="submission" date="2020-12" db="EMBL/GenBank/DDBJ databases">
        <authorList>
            <person name="Kanost M."/>
        </authorList>
    </citation>
    <scope>NUCLEOTIDE SEQUENCE</scope>
</reference>
<reference evidence="2" key="1">
    <citation type="journal article" date="2016" name="Insect Biochem. Mol. Biol.">
        <title>Multifaceted biological insights from a draft genome sequence of the tobacco hornworm moth, Manduca sexta.</title>
        <authorList>
            <person name="Kanost M.R."/>
            <person name="Arrese E.L."/>
            <person name="Cao X."/>
            <person name="Chen Y.R."/>
            <person name="Chellapilla S."/>
            <person name="Goldsmith M.R."/>
            <person name="Grosse-Wilde E."/>
            <person name="Heckel D.G."/>
            <person name="Herndon N."/>
            <person name="Jiang H."/>
            <person name="Papanicolaou A."/>
            <person name="Qu J."/>
            <person name="Soulages J.L."/>
            <person name="Vogel H."/>
            <person name="Walters J."/>
            <person name="Waterhouse R.M."/>
            <person name="Ahn S.J."/>
            <person name="Almeida F.C."/>
            <person name="An C."/>
            <person name="Aqrawi P."/>
            <person name="Bretschneider A."/>
            <person name="Bryant W.B."/>
            <person name="Bucks S."/>
            <person name="Chao H."/>
            <person name="Chevignon G."/>
            <person name="Christen J.M."/>
            <person name="Clarke D.F."/>
            <person name="Dittmer N.T."/>
            <person name="Ferguson L.C.F."/>
            <person name="Garavelou S."/>
            <person name="Gordon K.H.J."/>
            <person name="Gunaratna R.T."/>
            <person name="Han Y."/>
            <person name="Hauser F."/>
            <person name="He Y."/>
            <person name="Heidel-Fischer H."/>
            <person name="Hirsh A."/>
            <person name="Hu Y."/>
            <person name="Jiang H."/>
            <person name="Kalra D."/>
            <person name="Klinner C."/>
            <person name="Konig C."/>
            <person name="Kovar C."/>
            <person name="Kroll A.R."/>
            <person name="Kuwar S.S."/>
            <person name="Lee S.L."/>
            <person name="Lehman R."/>
            <person name="Li K."/>
            <person name="Li Z."/>
            <person name="Liang H."/>
            <person name="Lovelace S."/>
            <person name="Lu Z."/>
            <person name="Mansfield J.H."/>
            <person name="McCulloch K.J."/>
            <person name="Mathew T."/>
            <person name="Morton B."/>
            <person name="Muzny D.M."/>
            <person name="Neunemann D."/>
            <person name="Ongeri F."/>
            <person name="Pauchet Y."/>
            <person name="Pu L.L."/>
            <person name="Pyrousis I."/>
            <person name="Rao X.J."/>
            <person name="Redding A."/>
            <person name="Roesel C."/>
            <person name="Sanchez-Gracia A."/>
            <person name="Schaack S."/>
            <person name="Shukla A."/>
            <person name="Tetreau G."/>
            <person name="Wang Y."/>
            <person name="Xiong G.H."/>
            <person name="Traut W."/>
            <person name="Walsh T.K."/>
            <person name="Worley K.C."/>
            <person name="Wu D."/>
            <person name="Wu W."/>
            <person name="Wu Y.Q."/>
            <person name="Zhang X."/>
            <person name="Zou Z."/>
            <person name="Zucker H."/>
            <person name="Briscoe A.D."/>
            <person name="Burmester T."/>
            <person name="Clem R.J."/>
            <person name="Feyereisen R."/>
            <person name="Grimmelikhuijzen C.J.P."/>
            <person name="Hamodrakas S.J."/>
            <person name="Hansson B.S."/>
            <person name="Huguet E."/>
            <person name="Jermiin L.S."/>
            <person name="Lan Q."/>
            <person name="Lehman H.K."/>
            <person name="Lorenzen M."/>
            <person name="Merzendorfer H."/>
            <person name="Michalopoulos I."/>
            <person name="Morton D.B."/>
            <person name="Muthukrishnan S."/>
            <person name="Oakeshott J.G."/>
            <person name="Palmer W."/>
            <person name="Park Y."/>
            <person name="Passarelli A.L."/>
            <person name="Rozas J."/>
            <person name="Schwartz L.M."/>
            <person name="Smith W."/>
            <person name="Southgate A."/>
            <person name="Vilcinskas A."/>
            <person name="Vogt R."/>
            <person name="Wang P."/>
            <person name="Werren J."/>
            <person name="Yu X.Q."/>
            <person name="Zhou J.J."/>
            <person name="Brown S.J."/>
            <person name="Scherer S.E."/>
            <person name="Richards S."/>
            <person name="Blissard G.W."/>
        </authorList>
    </citation>
    <scope>NUCLEOTIDE SEQUENCE</scope>
</reference>
<protein>
    <submittedName>
        <fullName evidence="2">Uncharacterized protein</fullName>
    </submittedName>
</protein>